<sequence length="246" mass="26731">MIGYLLNPSPWLDIILVGGGLGLIWWDVRRPRGSPGLAGAAATAVPSLKQATAPAAIDQKASKPAEQDHVAYLEKKLEEARANLIHVNAVRRLFELPEDGQPLDFPVHMNLARLFLTGELMALAKAAMTSGNGAPLNTREIATFVIRHKGWTLKTLCFGTRSRTDWSTYWRKPHGVMPSPPPATTRASRYGPCWGVRFGFCLGLCGAWEGRGRRFIQAAWITGSHDKAAAGGPILKESARVPPAGY</sequence>
<evidence type="ECO:0000313" key="2">
    <source>
        <dbReference type="Proteomes" id="UP001236369"/>
    </source>
</evidence>
<proteinExistence type="predicted"/>
<organism evidence="1 2">
    <name type="scientific">Methylobacterium persicinum</name>
    <dbReference type="NCBI Taxonomy" id="374426"/>
    <lineage>
        <taxon>Bacteria</taxon>
        <taxon>Pseudomonadati</taxon>
        <taxon>Pseudomonadota</taxon>
        <taxon>Alphaproteobacteria</taxon>
        <taxon>Hyphomicrobiales</taxon>
        <taxon>Methylobacteriaceae</taxon>
        <taxon>Methylobacterium</taxon>
    </lineage>
</organism>
<dbReference type="Proteomes" id="UP001236369">
    <property type="component" value="Unassembled WGS sequence"/>
</dbReference>
<name>A0ABU0HL72_9HYPH</name>
<dbReference type="EMBL" id="JAUSVV010000005">
    <property type="protein sequence ID" value="MDQ0443073.1"/>
    <property type="molecule type" value="Genomic_DNA"/>
</dbReference>
<dbReference type="RefSeq" id="WP_238249845.1">
    <property type="nucleotide sequence ID" value="NZ_BPQX01000034.1"/>
</dbReference>
<keyword evidence="2" id="KW-1185">Reference proteome</keyword>
<gene>
    <name evidence="1" type="ORF">QO016_002571</name>
</gene>
<evidence type="ECO:0000313" key="1">
    <source>
        <dbReference type="EMBL" id="MDQ0443073.1"/>
    </source>
</evidence>
<protein>
    <submittedName>
        <fullName evidence="1">Uncharacterized protein</fullName>
    </submittedName>
</protein>
<accession>A0ABU0HL72</accession>
<comment type="caution">
    <text evidence="1">The sequence shown here is derived from an EMBL/GenBank/DDBJ whole genome shotgun (WGS) entry which is preliminary data.</text>
</comment>
<reference evidence="1 2" key="1">
    <citation type="submission" date="2023-07" db="EMBL/GenBank/DDBJ databases">
        <title>Genomic Encyclopedia of Type Strains, Phase IV (KMG-IV): sequencing the most valuable type-strain genomes for metagenomic binning, comparative biology and taxonomic classification.</title>
        <authorList>
            <person name="Goeker M."/>
        </authorList>
    </citation>
    <scope>NUCLEOTIDE SEQUENCE [LARGE SCALE GENOMIC DNA]</scope>
    <source>
        <strain evidence="1 2">DSM 19562</strain>
    </source>
</reference>